<dbReference type="FunFam" id="3.30.420.10:FF:000007">
    <property type="entry name" value="Interferon-stimulated exonuclease gene 20"/>
    <property type="match status" value="1"/>
</dbReference>
<gene>
    <name evidence="12 13 14 15" type="primary">LOC106072972</name>
</gene>
<comment type="subcellular location">
    <subcellularLocation>
        <location evidence="1">Nucleus</location>
    </subcellularLocation>
</comment>
<evidence type="ECO:0000256" key="2">
    <source>
        <dbReference type="ARBA" id="ARBA00010489"/>
    </source>
</evidence>
<dbReference type="Gene3D" id="3.30.420.10">
    <property type="entry name" value="Ribonuclease H-like superfamily/Ribonuclease H"/>
    <property type="match status" value="1"/>
</dbReference>
<feature type="domain" description="Exonuclease" evidence="10">
    <location>
        <begin position="289"/>
        <end position="454"/>
    </location>
</feature>
<keyword evidence="7" id="KW-0269">Exonuclease</keyword>
<evidence type="ECO:0000256" key="8">
    <source>
        <dbReference type="ARBA" id="ARBA00023242"/>
    </source>
</evidence>
<dbReference type="InterPro" id="IPR036397">
    <property type="entry name" value="RNaseH_sf"/>
</dbReference>
<sequence>MRMLFIVDDNVAEEEFLKNISEHMQNDQINIEALSSSLKSQLKKCCKQKSVSAKSKSVEIKTAMLKHIKKGCEEVKIDNHKRFSRKRKRTCSESLKDELKKGRTDTKTMQSVVKGDDLDSVEVSTIYEYQHDHRLCEDKDNTAQIETQVTESGCKQCKKKLISRKRKHTVYANEQKKNNVRFLNTKVKCSSLCSNETTQCAERYDSLSVTSPLESSTSCLELIEDSCVSVDSELSESRRPKEHWPSEDQDCSLVFGKLFSDTKKTYDLDSNPKTASTTDDIHVDLPDSMYVALDCEMVGVGPKGSHSVLARCSILDFFGNILYDSYIKPTELITDYRTRWSGIYPFHMDEAEPVHEALPKIRSLLMNKVIIGHAVYNDFRVLGLKPQHYMVRDTAQCRRLVQMASLEGRGNSLKKLAQVLLDRPIQVSSKGHCSVEDARATLDLFKLVRKDWEYDLMGKWLKKNSDIYNKLMEQVNTNTLNASVPTPEDFLQDKFWPTEITD</sequence>
<dbReference type="RefSeq" id="XP_055873462.1">
    <property type="nucleotide sequence ID" value="XM_056017487.1"/>
</dbReference>
<dbReference type="GO" id="GO:0008408">
    <property type="term" value="F:3'-5' exonuclease activity"/>
    <property type="evidence" value="ECO:0007669"/>
    <property type="project" value="InterPro"/>
</dbReference>
<evidence type="ECO:0000259" key="10">
    <source>
        <dbReference type="SMART" id="SM00479"/>
    </source>
</evidence>
<dbReference type="RefSeq" id="XP_055873464.1">
    <property type="nucleotide sequence ID" value="XM_056017489.1"/>
</dbReference>
<dbReference type="InterPro" id="IPR037431">
    <property type="entry name" value="REX4_DEDDh_dom"/>
</dbReference>
<dbReference type="GO" id="GO:0003676">
    <property type="term" value="F:nucleic acid binding"/>
    <property type="evidence" value="ECO:0007669"/>
    <property type="project" value="InterPro"/>
</dbReference>
<dbReference type="OrthoDB" id="16516at2759"/>
<evidence type="ECO:0000313" key="11">
    <source>
        <dbReference type="Proteomes" id="UP001165740"/>
    </source>
</evidence>
<evidence type="ECO:0000256" key="4">
    <source>
        <dbReference type="ARBA" id="ARBA00022552"/>
    </source>
</evidence>
<dbReference type="PANTHER" id="PTHR12801:SF45">
    <property type="entry name" value="RNA EXONUCLEASE 4"/>
    <property type="match status" value="1"/>
</dbReference>
<dbReference type="GeneID" id="106072972"/>
<evidence type="ECO:0000256" key="3">
    <source>
        <dbReference type="ARBA" id="ARBA00016937"/>
    </source>
</evidence>
<name>A0A9W2ZEG5_BIOGL</name>
<accession>A0A9W2ZEG5</accession>
<dbReference type="AlphaFoldDB" id="A0A9W2ZEG5"/>
<evidence type="ECO:0000256" key="1">
    <source>
        <dbReference type="ARBA" id="ARBA00004123"/>
    </source>
</evidence>
<keyword evidence="4" id="KW-0698">rRNA processing</keyword>
<evidence type="ECO:0000256" key="7">
    <source>
        <dbReference type="ARBA" id="ARBA00022839"/>
    </source>
</evidence>
<keyword evidence="8" id="KW-0539">Nucleus</keyword>
<proteinExistence type="inferred from homology"/>
<dbReference type="GO" id="GO:0005634">
    <property type="term" value="C:nucleus"/>
    <property type="evidence" value="ECO:0007669"/>
    <property type="project" value="UniProtKB-SubCell"/>
</dbReference>
<evidence type="ECO:0000256" key="5">
    <source>
        <dbReference type="ARBA" id="ARBA00022722"/>
    </source>
</evidence>
<dbReference type="RefSeq" id="XP_055873463.1">
    <property type="nucleotide sequence ID" value="XM_056017488.1"/>
</dbReference>
<dbReference type="Proteomes" id="UP001165740">
    <property type="component" value="Chromosome 18"/>
</dbReference>
<dbReference type="SUPFAM" id="SSF53098">
    <property type="entry name" value="Ribonuclease H-like"/>
    <property type="match status" value="1"/>
</dbReference>
<dbReference type="SMART" id="SM00479">
    <property type="entry name" value="EXOIII"/>
    <property type="match status" value="1"/>
</dbReference>
<dbReference type="PANTHER" id="PTHR12801">
    <property type="entry name" value="RNA EXONUCLEASE REXO1 / RECO3 FAMILY MEMBER-RELATED"/>
    <property type="match status" value="1"/>
</dbReference>
<dbReference type="InterPro" id="IPR013520">
    <property type="entry name" value="Ribonucl_H"/>
</dbReference>
<evidence type="ECO:0000256" key="6">
    <source>
        <dbReference type="ARBA" id="ARBA00022801"/>
    </source>
</evidence>
<comment type="function">
    <text evidence="9">Exoribonuclease involved in ribosome biosynthesis. Involved in the processing of ITS1, the internal transcribed spacer localized between the 18S and 5.8S rRNAs.</text>
</comment>
<evidence type="ECO:0000256" key="9">
    <source>
        <dbReference type="ARBA" id="ARBA00025599"/>
    </source>
</evidence>
<keyword evidence="6" id="KW-0378">Hydrolase</keyword>
<evidence type="ECO:0000313" key="13">
    <source>
        <dbReference type="RefSeq" id="XP_055873463.1"/>
    </source>
</evidence>
<organism evidence="11 15">
    <name type="scientific">Biomphalaria glabrata</name>
    <name type="common">Bloodfluke planorb</name>
    <name type="synonym">Freshwater snail</name>
    <dbReference type="NCBI Taxonomy" id="6526"/>
    <lineage>
        <taxon>Eukaryota</taxon>
        <taxon>Metazoa</taxon>
        <taxon>Spiralia</taxon>
        <taxon>Lophotrochozoa</taxon>
        <taxon>Mollusca</taxon>
        <taxon>Gastropoda</taxon>
        <taxon>Heterobranchia</taxon>
        <taxon>Euthyneura</taxon>
        <taxon>Panpulmonata</taxon>
        <taxon>Hygrophila</taxon>
        <taxon>Lymnaeoidea</taxon>
        <taxon>Planorbidae</taxon>
        <taxon>Biomphalaria</taxon>
    </lineage>
</organism>
<dbReference type="InterPro" id="IPR012337">
    <property type="entry name" value="RNaseH-like_sf"/>
</dbReference>
<keyword evidence="11" id="KW-1185">Reference proteome</keyword>
<evidence type="ECO:0000313" key="12">
    <source>
        <dbReference type="RefSeq" id="XP_055873462.1"/>
    </source>
</evidence>
<protein>
    <recommendedName>
        <fullName evidence="3">RNA exonuclease 4</fullName>
    </recommendedName>
</protein>
<reference evidence="12 13" key="1">
    <citation type="submission" date="2025-04" db="UniProtKB">
        <authorList>
            <consortium name="RefSeq"/>
        </authorList>
    </citation>
    <scope>IDENTIFICATION</scope>
</reference>
<evidence type="ECO:0000313" key="15">
    <source>
        <dbReference type="RefSeq" id="XP_055873465.1"/>
    </source>
</evidence>
<dbReference type="GO" id="GO:0006364">
    <property type="term" value="P:rRNA processing"/>
    <property type="evidence" value="ECO:0007669"/>
    <property type="project" value="UniProtKB-KW"/>
</dbReference>
<dbReference type="CDD" id="cd06144">
    <property type="entry name" value="REX4_like"/>
    <property type="match status" value="1"/>
</dbReference>
<comment type="similarity">
    <text evidence="2">Belongs to the REXO4 family.</text>
</comment>
<dbReference type="RefSeq" id="XP_055873465.1">
    <property type="nucleotide sequence ID" value="XM_056017490.1"/>
</dbReference>
<evidence type="ECO:0000313" key="14">
    <source>
        <dbReference type="RefSeq" id="XP_055873464.1"/>
    </source>
</evidence>
<dbReference type="InterPro" id="IPR047021">
    <property type="entry name" value="REXO1/3/4-like"/>
</dbReference>
<dbReference type="Pfam" id="PF00929">
    <property type="entry name" value="RNase_T"/>
    <property type="match status" value="1"/>
</dbReference>
<keyword evidence="5" id="KW-0540">Nuclease</keyword>